<gene>
    <name evidence="2" type="ORF">G3480_23960</name>
</gene>
<sequence length="293" mass="32650">MNKFTKMFLVGMLLVLAAANLVNADPTVNNIMRIDTQNRLGGDTPGLKENVEFWSLRPTESGNDDIDLLDYGLDGSDFPGAFIWEIDSNGEDYTQVFDSTGALAIFTEENQIFDAYGVLQCTAHKEGDLIKLRQLSNGSVLLTASEFGYVFSGNLDALPDPNTAAWQRLIDEQLAYEFDDDRLYKVRNGRTEIAGRADVSLQEANPMRKLIISALFEGVCGVEAVDIIGENESVGDGRDFPDSFIWDVDSTEELRCQSQRCRDRQRRRIFRANCRLEGGYAIGWTCTIPEGGN</sequence>
<dbReference type="EMBL" id="JAAIJR010000184">
    <property type="protein sequence ID" value="NEX23315.1"/>
    <property type="molecule type" value="Genomic_DNA"/>
</dbReference>
<evidence type="ECO:0000313" key="3">
    <source>
        <dbReference type="Proteomes" id="UP000471640"/>
    </source>
</evidence>
<dbReference type="Proteomes" id="UP000471640">
    <property type="component" value="Unassembled WGS sequence"/>
</dbReference>
<protein>
    <submittedName>
        <fullName evidence="2">Uncharacterized protein</fullName>
    </submittedName>
</protein>
<reference evidence="2 3" key="2">
    <citation type="submission" date="2020-02" db="EMBL/GenBank/DDBJ databases">
        <title>Genome sequences of Thiorhodococcus mannitoliphagus and Thiorhodococcus minor, purple sulfur photosynthetic bacteria in the gammaproteobacterial family, Chromatiaceae.</title>
        <authorList>
            <person name="Aviles F.A."/>
            <person name="Meyer T.E."/>
            <person name="Kyndt J.A."/>
        </authorList>
    </citation>
    <scope>NUCLEOTIDE SEQUENCE [LARGE SCALE GENOMIC DNA]</scope>
    <source>
        <strain evidence="2 3">DSM 18266</strain>
    </source>
</reference>
<dbReference type="AlphaFoldDB" id="A0A6P1E6Z2"/>
<keyword evidence="1" id="KW-0732">Signal</keyword>
<reference evidence="3" key="1">
    <citation type="journal article" date="2020" name="Microbiol. Resour. Announc.">
        <title>Draft Genome Sequences of Thiorhodococcus mannitoliphagus and Thiorhodococcus minor, Purple Sulfur Photosynthetic Bacteria in the Gammaproteobacterial Family Chromatiaceae.</title>
        <authorList>
            <person name="Aviles F.A."/>
            <person name="Meyer T.E."/>
            <person name="Kyndt J.A."/>
        </authorList>
    </citation>
    <scope>NUCLEOTIDE SEQUENCE [LARGE SCALE GENOMIC DNA]</scope>
    <source>
        <strain evidence="3">DSM 18266</strain>
    </source>
</reference>
<comment type="caution">
    <text evidence="2">The sequence shown here is derived from an EMBL/GenBank/DDBJ whole genome shotgun (WGS) entry which is preliminary data.</text>
</comment>
<dbReference type="RefSeq" id="WP_164656753.1">
    <property type="nucleotide sequence ID" value="NZ_JAAIJR010000184.1"/>
</dbReference>
<organism evidence="2 3">
    <name type="scientific">Thiorhodococcus mannitoliphagus</name>
    <dbReference type="NCBI Taxonomy" id="329406"/>
    <lineage>
        <taxon>Bacteria</taxon>
        <taxon>Pseudomonadati</taxon>
        <taxon>Pseudomonadota</taxon>
        <taxon>Gammaproteobacteria</taxon>
        <taxon>Chromatiales</taxon>
        <taxon>Chromatiaceae</taxon>
        <taxon>Thiorhodococcus</taxon>
    </lineage>
</organism>
<accession>A0A6P1E6Z2</accession>
<feature type="signal peptide" evidence="1">
    <location>
        <begin position="1"/>
        <end position="24"/>
    </location>
</feature>
<feature type="chain" id="PRO_5027096299" evidence="1">
    <location>
        <begin position="25"/>
        <end position="293"/>
    </location>
</feature>
<keyword evidence="3" id="KW-1185">Reference proteome</keyword>
<evidence type="ECO:0000313" key="2">
    <source>
        <dbReference type="EMBL" id="NEX23315.1"/>
    </source>
</evidence>
<name>A0A6P1E6Z2_9GAMM</name>
<proteinExistence type="predicted"/>
<evidence type="ECO:0000256" key="1">
    <source>
        <dbReference type="SAM" id="SignalP"/>
    </source>
</evidence>